<dbReference type="Pfam" id="PF00069">
    <property type="entry name" value="Pkinase"/>
    <property type="match status" value="1"/>
</dbReference>
<evidence type="ECO:0000256" key="2">
    <source>
        <dbReference type="ARBA" id="ARBA00022840"/>
    </source>
</evidence>
<dbReference type="GO" id="GO:0005829">
    <property type="term" value="C:cytosol"/>
    <property type="evidence" value="ECO:0007669"/>
    <property type="project" value="TreeGrafter"/>
</dbReference>
<reference evidence="9" key="1">
    <citation type="submission" date="2022-11" db="UniProtKB">
        <authorList>
            <consortium name="WormBaseParasite"/>
        </authorList>
    </citation>
    <scope>IDENTIFICATION</scope>
</reference>
<name>A0A915D2B5_9BILA</name>
<dbReference type="Gene3D" id="1.10.30.10">
    <property type="entry name" value="High mobility group box domain"/>
    <property type="match status" value="1"/>
</dbReference>
<dbReference type="GO" id="GO:0035556">
    <property type="term" value="P:intracellular signal transduction"/>
    <property type="evidence" value="ECO:0007669"/>
    <property type="project" value="TreeGrafter"/>
</dbReference>
<dbReference type="PROSITE" id="PS50118">
    <property type="entry name" value="HMG_BOX_2"/>
    <property type="match status" value="1"/>
</dbReference>
<sequence length="788" mass="90652">MKSFDRRNTSTNSSSTSVELFTPKLPLLKLDSRASMYNLRKRMTPKPTPSVTGRQRRSMSTRSVVIANQEDDDEEDENLSVQEYSKPTKSSSSYYYKLYDGVDDVSDQEESMERLWQVTKDNLDRGIHFYCETHVNCTSPLQQYDHMFNVNKKVLGEGQFGKVFNGFHRKTGQKIAVKVILKSRIKKLQIKHDVLKAEFQDDACGLDESLIKFIFIQVLSGVHYLHSRCIVHCDLKPENVLVSDYHSMTPMAKICDFGFARFLSEQALCTDRVGTPIYSAPEVIKQKGFNKSSDMWSLGILLYVALTGSFPFKEDEEITVEVLKHSFASTFDSRWAKMPKAGRFVMSLMMFNKEERLRSEDCFNQPWLQDTKLISNLLKMEKSLGFEKKQPKKQKCLVTPNLPSIKRSRAPKKEILMQEVQKTLDGSLNPEYKYLPSIENLPTTSKQRRISTQTLDLEEEPVCKKKRAASKRLKNLDEAKNQATPVAKQLHPSAHQKIEEMLDKDFQTSQDKFGWIKRVDKMLKKYMAEVLPEDHKIVAADDKVENVQKLTPQQVRAEKLWTDANYLRILNLNPQLAWEEVTEFLRSKWQACHKRNKWMKLAAEQSPIEVEKSKPVENPTPVEIAKPMETAEEEEVPKPVEEVIQLQDPIPSSTVKSNLLTTVQSSDLGILSSLPKSTVTLNHSSTSASKSYVFKPKRARNAYQFWQGEHKTRLAKEHPKINGAKMTSLIAKEWKKVADRSRWVKMAADEKEAYKKIAENKQNIVVTKNICKLQWLNEQSLQICFAKS</sequence>
<protein>
    <submittedName>
        <fullName evidence="9">Protein kinase domain-containing protein</fullName>
    </submittedName>
</protein>
<organism evidence="8 9">
    <name type="scientific">Ditylenchus dipsaci</name>
    <dbReference type="NCBI Taxonomy" id="166011"/>
    <lineage>
        <taxon>Eukaryota</taxon>
        <taxon>Metazoa</taxon>
        <taxon>Ecdysozoa</taxon>
        <taxon>Nematoda</taxon>
        <taxon>Chromadorea</taxon>
        <taxon>Rhabditida</taxon>
        <taxon>Tylenchina</taxon>
        <taxon>Tylenchomorpha</taxon>
        <taxon>Sphaerularioidea</taxon>
        <taxon>Anguinidae</taxon>
        <taxon>Anguininae</taxon>
        <taxon>Ditylenchus</taxon>
    </lineage>
</organism>
<feature type="region of interest" description="Disordered" evidence="5">
    <location>
        <begin position="38"/>
        <end position="86"/>
    </location>
</feature>
<evidence type="ECO:0000259" key="6">
    <source>
        <dbReference type="PROSITE" id="PS50011"/>
    </source>
</evidence>
<dbReference type="InterPro" id="IPR036910">
    <property type="entry name" value="HMG_box_dom_sf"/>
</dbReference>
<dbReference type="InterPro" id="IPR000719">
    <property type="entry name" value="Prot_kinase_dom"/>
</dbReference>
<dbReference type="PROSITE" id="PS00108">
    <property type="entry name" value="PROTEIN_KINASE_ST"/>
    <property type="match status" value="1"/>
</dbReference>
<keyword evidence="8" id="KW-1185">Reference proteome</keyword>
<dbReference type="GO" id="GO:0005524">
    <property type="term" value="F:ATP binding"/>
    <property type="evidence" value="ECO:0007669"/>
    <property type="project" value="UniProtKB-UniRule"/>
</dbReference>
<dbReference type="SUPFAM" id="SSF47095">
    <property type="entry name" value="HMG-box"/>
    <property type="match status" value="1"/>
</dbReference>
<dbReference type="SMART" id="SM00220">
    <property type="entry name" value="S_TKc"/>
    <property type="match status" value="1"/>
</dbReference>
<dbReference type="InterPro" id="IPR011009">
    <property type="entry name" value="Kinase-like_dom_sf"/>
</dbReference>
<dbReference type="GO" id="GO:0007200">
    <property type="term" value="P:phospholipase C-activating G protein-coupled receptor signaling pathway"/>
    <property type="evidence" value="ECO:0007669"/>
    <property type="project" value="TreeGrafter"/>
</dbReference>
<dbReference type="Gene3D" id="3.30.200.20">
    <property type="entry name" value="Phosphorylase Kinase, domain 1"/>
    <property type="match status" value="1"/>
</dbReference>
<dbReference type="InterPro" id="IPR009071">
    <property type="entry name" value="HMG_box_dom"/>
</dbReference>
<feature type="binding site" evidence="4">
    <location>
        <position position="187"/>
    </location>
    <ligand>
        <name>ATP</name>
        <dbReference type="ChEBI" id="CHEBI:30616"/>
    </ligand>
</feature>
<dbReference type="PROSITE" id="PS50011">
    <property type="entry name" value="PROTEIN_KINASE_DOM"/>
    <property type="match status" value="1"/>
</dbReference>
<evidence type="ECO:0000313" key="9">
    <source>
        <dbReference type="WBParaSite" id="jg14806"/>
    </source>
</evidence>
<evidence type="ECO:0000256" key="3">
    <source>
        <dbReference type="PROSITE-ProRule" id="PRU00267"/>
    </source>
</evidence>
<keyword evidence="1 4" id="KW-0547">Nucleotide-binding</keyword>
<keyword evidence="2 4" id="KW-0067">ATP-binding</keyword>
<proteinExistence type="predicted"/>
<dbReference type="PANTHER" id="PTHR22968">
    <property type="entry name" value="PROTEIN KINASE C, MU"/>
    <property type="match status" value="1"/>
</dbReference>
<feature type="domain" description="HMG box" evidence="7">
    <location>
        <begin position="696"/>
        <end position="762"/>
    </location>
</feature>
<dbReference type="WBParaSite" id="jg14806">
    <property type="protein sequence ID" value="jg14806"/>
    <property type="gene ID" value="jg14806"/>
</dbReference>
<evidence type="ECO:0000256" key="5">
    <source>
        <dbReference type="SAM" id="MobiDB-lite"/>
    </source>
</evidence>
<dbReference type="PROSITE" id="PS00107">
    <property type="entry name" value="PROTEIN_KINASE_ATP"/>
    <property type="match status" value="1"/>
</dbReference>
<evidence type="ECO:0000256" key="4">
    <source>
        <dbReference type="PROSITE-ProRule" id="PRU10141"/>
    </source>
</evidence>
<dbReference type="GO" id="GO:0005634">
    <property type="term" value="C:nucleus"/>
    <property type="evidence" value="ECO:0007669"/>
    <property type="project" value="UniProtKB-UniRule"/>
</dbReference>
<dbReference type="PANTHER" id="PTHR22968:SF15">
    <property type="entry name" value="SERINE_THREONINE-PROTEIN KINASE DKF-1"/>
    <property type="match status" value="1"/>
</dbReference>
<dbReference type="AlphaFoldDB" id="A0A915D2B5"/>
<dbReference type="Gene3D" id="1.10.510.10">
    <property type="entry name" value="Transferase(Phosphotransferase) domain 1"/>
    <property type="match status" value="1"/>
</dbReference>
<dbReference type="GO" id="GO:0003677">
    <property type="term" value="F:DNA binding"/>
    <property type="evidence" value="ECO:0007669"/>
    <property type="project" value="UniProtKB-UniRule"/>
</dbReference>
<feature type="region of interest" description="Disordered" evidence="5">
    <location>
        <begin position="1"/>
        <end position="21"/>
    </location>
</feature>
<dbReference type="InterPro" id="IPR017441">
    <property type="entry name" value="Protein_kinase_ATP_BS"/>
</dbReference>
<dbReference type="InterPro" id="IPR008271">
    <property type="entry name" value="Ser/Thr_kinase_AS"/>
</dbReference>
<dbReference type="CDD" id="cd00084">
    <property type="entry name" value="HMG-box_SF"/>
    <property type="match status" value="1"/>
</dbReference>
<evidence type="ECO:0000256" key="1">
    <source>
        <dbReference type="ARBA" id="ARBA00022741"/>
    </source>
</evidence>
<dbReference type="SMART" id="SM00398">
    <property type="entry name" value="HMG"/>
    <property type="match status" value="1"/>
</dbReference>
<feature type="compositionally biased region" description="Acidic residues" evidence="5">
    <location>
        <begin position="69"/>
        <end position="78"/>
    </location>
</feature>
<evidence type="ECO:0000259" key="7">
    <source>
        <dbReference type="PROSITE" id="PS50118"/>
    </source>
</evidence>
<feature type="DNA-binding region" description="HMG box" evidence="3">
    <location>
        <begin position="696"/>
        <end position="762"/>
    </location>
</feature>
<dbReference type="GO" id="GO:0008270">
    <property type="term" value="F:zinc ion binding"/>
    <property type="evidence" value="ECO:0007669"/>
    <property type="project" value="UniProtKB-KW"/>
</dbReference>
<feature type="domain" description="Protein kinase" evidence="6">
    <location>
        <begin position="37"/>
        <end position="368"/>
    </location>
</feature>
<keyword evidence="3" id="KW-0238">DNA-binding</keyword>
<evidence type="ECO:0000313" key="8">
    <source>
        <dbReference type="Proteomes" id="UP000887574"/>
    </source>
</evidence>
<dbReference type="SUPFAM" id="SSF56112">
    <property type="entry name" value="Protein kinase-like (PK-like)"/>
    <property type="match status" value="1"/>
</dbReference>
<accession>A0A915D2B5</accession>
<dbReference type="GO" id="GO:0004674">
    <property type="term" value="F:protein serine/threonine kinase activity"/>
    <property type="evidence" value="ECO:0007669"/>
    <property type="project" value="UniProtKB-KW"/>
</dbReference>
<keyword evidence="3" id="KW-0539">Nucleus</keyword>
<dbReference type="Proteomes" id="UP000887574">
    <property type="component" value="Unplaced"/>
</dbReference>
<dbReference type="Pfam" id="PF00505">
    <property type="entry name" value="HMG_box"/>
    <property type="match status" value="1"/>
</dbReference>